<evidence type="ECO:0000313" key="3">
    <source>
        <dbReference type="Proteomes" id="UP000294564"/>
    </source>
</evidence>
<comment type="caution">
    <text evidence="2">The sequence shown here is derived from an EMBL/GenBank/DDBJ whole genome shotgun (WGS) entry which is preliminary data.</text>
</comment>
<evidence type="ECO:0000313" key="2">
    <source>
        <dbReference type="EMBL" id="TCP21745.1"/>
    </source>
</evidence>
<keyword evidence="1" id="KW-1133">Transmembrane helix</keyword>
<dbReference type="AlphaFoldDB" id="A0A4R2NKF0"/>
<reference evidence="2 3" key="1">
    <citation type="submission" date="2019-03" db="EMBL/GenBank/DDBJ databases">
        <title>Genomic Encyclopedia of Type Strains, Phase IV (KMG-IV): sequencing the most valuable type-strain genomes for metagenomic binning, comparative biology and taxonomic classification.</title>
        <authorList>
            <person name="Goeker M."/>
        </authorList>
    </citation>
    <scope>NUCLEOTIDE SEQUENCE [LARGE SCALE GENOMIC DNA]</scope>
    <source>
        <strain evidence="2 3">DSM 14836</strain>
    </source>
</reference>
<dbReference type="Proteomes" id="UP000294564">
    <property type="component" value="Unassembled WGS sequence"/>
</dbReference>
<name>A0A4R2NKF0_9FLAO</name>
<accession>A0A4R2NKF0</accession>
<protein>
    <recommendedName>
        <fullName evidence="4">Tetratricopeptide repeat protein</fullName>
    </recommendedName>
</protein>
<organism evidence="2 3">
    <name type="scientific">Tenacibaculum skagerrakense</name>
    <dbReference type="NCBI Taxonomy" id="186571"/>
    <lineage>
        <taxon>Bacteria</taxon>
        <taxon>Pseudomonadati</taxon>
        <taxon>Bacteroidota</taxon>
        <taxon>Flavobacteriia</taxon>
        <taxon>Flavobacteriales</taxon>
        <taxon>Flavobacteriaceae</taxon>
        <taxon>Tenacibaculum</taxon>
    </lineage>
</organism>
<dbReference type="EMBL" id="SLXM01000016">
    <property type="protein sequence ID" value="TCP21745.1"/>
    <property type="molecule type" value="Genomic_DNA"/>
</dbReference>
<keyword evidence="1" id="KW-0472">Membrane</keyword>
<dbReference type="SUPFAM" id="SSF48452">
    <property type="entry name" value="TPR-like"/>
    <property type="match status" value="1"/>
</dbReference>
<dbReference type="OrthoDB" id="1144971at2"/>
<sequence>MSDYLEDIDKYLNGDMNNSEKEAFEKNLTTDSELADAFNFEKEIRMIYSEDEWITLNRSVLNSDRAKAMKSYLQSDEITTIKETISNVIADNRKTYSRKSFIKQLAVAASILLISTISYFSIKSNSTDFESIINEEYKNLPSLVNRSESADTKLIEGQQYFENKDYKNATISFTEYQRMSSESNTTNALSYIYNGLSFLAINDFTNAIDQFDLLQNSESLQAKKATWYKAIIYLKQKDYELLKRTLKTITSDASNYNYLEAKELLNEIE</sequence>
<keyword evidence="1" id="KW-0812">Transmembrane</keyword>
<proteinExistence type="predicted"/>
<dbReference type="Gene3D" id="1.25.40.10">
    <property type="entry name" value="Tetratricopeptide repeat domain"/>
    <property type="match status" value="1"/>
</dbReference>
<evidence type="ECO:0008006" key="4">
    <source>
        <dbReference type="Google" id="ProtNLM"/>
    </source>
</evidence>
<dbReference type="InterPro" id="IPR011990">
    <property type="entry name" value="TPR-like_helical_dom_sf"/>
</dbReference>
<gene>
    <name evidence="2" type="ORF">EV195_11611</name>
</gene>
<keyword evidence="3" id="KW-1185">Reference proteome</keyword>
<feature type="transmembrane region" description="Helical" evidence="1">
    <location>
        <begin position="101"/>
        <end position="122"/>
    </location>
</feature>
<dbReference type="RefSeq" id="WP_132796016.1">
    <property type="nucleotide sequence ID" value="NZ_SLXM01000016.1"/>
</dbReference>
<evidence type="ECO:0000256" key="1">
    <source>
        <dbReference type="SAM" id="Phobius"/>
    </source>
</evidence>